<comment type="caution">
    <text evidence="2">The sequence shown here is derived from an EMBL/GenBank/DDBJ whole genome shotgun (WGS) entry which is preliminary data.</text>
</comment>
<reference evidence="2 3" key="1">
    <citation type="submission" date="2014-05" db="EMBL/GenBank/DDBJ databases">
        <title>Draft Genome Sequence of Kitasatospora cheerisanensis KCTC 2395.</title>
        <authorList>
            <person name="Nam D.H."/>
        </authorList>
    </citation>
    <scope>NUCLEOTIDE SEQUENCE [LARGE SCALE GENOMIC DNA]</scope>
    <source>
        <strain evidence="2 3">KCTC 2395</strain>
    </source>
</reference>
<keyword evidence="1" id="KW-0812">Transmembrane</keyword>
<dbReference type="HOGENOM" id="CLU_1188704_0_0_11"/>
<keyword evidence="3" id="KW-1185">Reference proteome</keyword>
<dbReference type="eggNOG" id="ENOG5031N6Z">
    <property type="taxonomic scope" value="Bacteria"/>
</dbReference>
<evidence type="ECO:0000313" key="2">
    <source>
        <dbReference type="EMBL" id="KDN82000.1"/>
    </source>
</evidence>
<evidence type="ECO:0000313" key="3">
    <source>
        <dbReference type="Proteomes" id="UP000027178"/>
    </source>
</evidence>
<organism evidence="2 3">
    <name type="scientific">Kitasatospora cheerisanensis KCTC 2395</name>
    <dbReference type="NCBI Taxonomy" id="1348663"/>
    <lineage>
        <taxon>Bacteria</taxon>
        <taxon>Bacillati</taxon>
        <taxon>Actinomycetota</taxon>
        <taxon>Actinomycetes</taxon>
        <taxon>Kitasatosporales</taxon>
        <taxon>Streptomycetaceae</taxon>
        <taxon>Kitasatospora</taxon>
    </lineage>
</organism>
<dbReference type="EMBL" id="JNBY01000126">
    <property type="protein sequence ID" value="KDN82000.1"/>
    <property type="molecule type" value="Genomic_DNA"/>
</dbReference>
<sequence length="233" mass="24927">MAARPAGRRIRRMNSTALSIDAAVVLSVAAGLRLGPRALKRIAAPRRDGWTVRPEVGLAVVVGAVYLNQLVCAAYVVRVHGGDASFVARHLPPGWFDQPVGSPLVRALAERLPEPRVFGPSVLRVQAFLELPFVLFAYGTVLRRLSPALYRAVCGSGPLVWATALSYTAVFSVVEWALRNPWTVQDVLIRAVSAAVTAPLVLARARRDRGPSTGPGRAGCCTSPSRCGRSAGW</sequence>
<dbReference type="PATRIC" id="fig|1348663.4.peg.5955"/>
<feature type="transmembrane region" description="Helical" evidence="1">
    <location>
        <begin position="56"/>
        <end position="77"/>
    </location>
</feature>
<accession>A0A066YVN5</accession>
<name>A0A066YVN5_9ACTN</name>
<evidence type="ECO:0000256" key="1">
    <source>
        <dbReference type="SAM" id="Phobius"/>
    </source>
</evidence>
<protein>
    <submittedName>
        <fullName evidence="2">Uncharacterized protein</fullName>
    </submittedName>
</protein>
<feature type="transmembrane region" description="Helical" evidence="1">
    <location>
        <begin position="148"/>
        <end position="167"/>
    </location>
</feature>
<gene>
    <name evidence="2" type="ORF">KCH_61540</name>
</gene>
<feature type="transmembrane region" description="Helical" evidence="1">
    <location>
        <begin position="121"/>
        <end position="141"/>
    </location>
</feature>
<dbReference type="AlphaFoldDB" id="A0A066YVN5"/>
<feature type="transmembrane region" description="Helical" evidence="1">
    <location>
        <begin position="187"/>
        <end position="205"/>
    </location>
</feature>
<keyword evidence="1" id="KW-1133">Transmembrane helix</keyword>
<keyword evidence="1" id="KW-0472">Membrane</keyword>
<dbReference type="Proteomes" id="UP000027178">
    <property type="component" value="Unassembled WGS sequence"/>
</dbReference>
<proteinExistence type="predicted"/>